<reference evidence="1" key="1">
    <citation type="submission" date="2018-06" db="EMBL/GenBank/DDBJ databases">
        <authorList>
            <person name="Zhirakovskaya E."/>
        </authorList>
    </citation>
    <scope>NUCLEOTIDE SEQUENCE</scope>
</reference>
<dbReference type="AlphaFoldDB" id="A0A3B0SPY4"/>
<organism evidence="1">
    <name type="scientific">hydrothermal vent metagenome</name>
    <dbReference type="NCBI Taxonomy" id="652676"/>
    <lineage>
        <taxon>unclassified sequences</taxon>
        <taxon>metagenomes</taxon>
        <taxon>ecological metagenomes</taxon>
    </lineage>
</organism>
<accession>A0A3B0SPY4</accession>
<gene>
    <name evidence="1" type="ORF">MNBD_ACTINO01-199</name>
</gene>
<evidence type="ECO:0000313" key="1">
    <source>
        <dbReference type="EMBL" id="VAW04342.1"/>
    </source>
</evidence>
<sequence>MFDVVSVPTHLVGRPDLDGDYGFVATPKPYEDLLVLAGFSDVGVQDTTAGYIAVAERWLDAVMDLETGLRSALGDDVFEDKVASRRSSHELLLDGRLSRTLHWAKG</sequence>
<name>A0A3B0SPY4_9ZZZZ</name>
<dbReference type="EMBL" id="UOEI01000393">
    <property type="protein sequence ID" value="VAW04342.1"/>
    <property type="molecule type" value="Genomic_DNA"/>
</dbReference>
<protein>
    <submittedName>
        <fullName evidence="1">Uncharacterized protein</fullName>
    </submittedName>
</protein>
<proteinExistence type="predicted"/>